<evidence type="ECO:0000313" key="1">
    <source>
        <dbReference type="EMBL" id="CDC04220.1"/>
    </source>
</evidence>
<proteinExistence type="predicted"/>
<gene>
    <name evidence="1" type="ORF">BN578_02206</name>
</gene>
<evidence type="ECO:0000313" key="2">
    <source>
        <dbReference type="Proteomes" id="UP000018168"/>
    </source>
</evidence>
<accession>R6MZJ5</accession>
<evidence type="ECO:0008006" key="3">
    <source>
        <dbReference type="Google" id="ProtNLM"/>
    </source>
</evidence>
<sequence>MSLIPCDDQCIYQKDGYCTLETPTVVTNHSGGCIHCIRPADKSQANANEPNITLPRLQTLL</sequence>
<organism evidence="1 2">
    <name type="scientific">[Clostridium] leptum CAG:27</name>
    <dbReference type="NCBI Taxonomy" id="1263068"/>
    <lineage>
        <taxon>Bacteria</taxon>
        <taxon>Bacillati</taxon>
        <taxon>Bacillota</taxon>
        <taxon>Clostridia</taxon>
        <taxon>Eubacteriales</taxon>
        <taxon>Oscillospiraceae</taxon>
        <taxon>Oscillospiraceae incertae sedis</taxon>
    </lineage>
</organism>
<dbReference type="AlphaFoldDB" id="R6MZJ5"/>
<name>R6MZJ5_9FIRM</name>
<protein>
    <recommendedName>
        <fullName evidence="3">DUF1540 domain-containing protein</fullName>
    </recommendedName>
</protein>
<dbReference type="Proteomes" id="UP000018168">
    <property type="component" value="Unassembled WGS sequence"/>
</dbReference>
<comment type="caution">
    <text evidence="1">The sequence shown here is derived from an EMBL/GenBank/DDBJ whole genome shotgun (WGS) entry which is preliminary data.</text>
</comment>
<dbReference type="EMBL" id="CBEP010000045">
    <property type="protein sequence ID" value="CDC04220.1"/>
    <property type="molecule type" value="Genomic_DNA"/>
</dbReference>
<reference evidence="1" key="1">
    <citation type="submission" date="2012-11" db="EMBL/GenBank/DDBJ databases">
        <title>Dependencies among metagenomic species, viruses, plasmids and units of genetic variation.</title>
        <authorList>
            <person name="Nielsen H.B."/>
            <person name="Almeida M."/>
            <person name="Juncker A.S."/>
            <person name="Rasmussen S."/>
            <person name="Li J."/>
            <person name="Sunagawa S."/>
            <person name="Plichta D."/>
            <person name="Gautier L."/>
            <person name="Le Chatelier E."/>
            <person name="Peletier E."/>
            <person name="Bonde I."/>
            <person name="Nielsen T."/>
            <person name="Manichanh C."/>
            <person name="Arumugam M."/>
            <person name="Batto J."/>
            <person name="Santos M.B.Q.D."/>
            <person name="Blom N."/>
            <person name="Borruel N."/>
            <person name="Burgdorf K.S."/>
            <person name="Boumezbeur F."/>
            <person name="Casellas F."/>
            <person name="Dore J."/>
            <person name="Guarner F."/>
            <person name="Hansen T."/>
            <person name="Hildebrand F."/>
            <person name="Kaas R.S."/>
            <person name="Kennedy S."/>
            <person name="Kristiansen K."/>
            <person name="Kultima J.R."/>
            <person name="Leonard P."/>
            <person name="Levenez F."/>
            <person name="Lund O."/>
            <person name="Moumen B."/>
            <person name="Le Paslier D."/>
            <person name="Pons N."/>
            <person name="Pedersen O."/>
            <person name="Prifti E."/>
            <person name="Qin J."/>
            <person name="Raes J."/>
            <person name="Tap J."/>
            <person name="Tims S."/>
            <person name="Ussery D.W."/>
            <person name="Yamada T."/>
            <person name="MetaHit consortium"/>
            <person name="Renault P."/>
            <person name="Sicheritz-Ponten T."/>
            <person name="Bork P."/>
            <person name="Wang J."/>
            <person name="Brunak S."/>
            <person name="Ehrlich S.D."/>
        </authorList>
    </citation>
    <scope>NUCLEOTIDE SEQUENCE [LARGE SCALE GENOMIC DNA]</scope>
</reference>